<dbReference type="CDD" id="cd22160">
    <property type="entry name" value="F-box_AtFBL13-like"/>
    <property type="match status" value="1"/>
</dbReference>
<dbReference type="InterPro" id="IPR055411">
    <property type="entry name" value="LRR_FXL15/At3g58940/PEG3-like"/>
</dbReference>
<dbReference type="Pfam" id="PF24758">
    <property type="entry name" value="LRR_At5g56370"/>
    <property type="match status" value="1"/>
</dbReference>
<name>A0AAD8R287_LOLMU</name>
<dbReference type="PANTHER" id="PTHR32141:SF138">
    <property type="entry name" value="F-BOX DOMAIN-CONTAINING PROTEIN"/>
    <property type="match status" value="1"/>
</dbReference>
<dbReference type="Pfam" id="PF00646">
    <property type="entry name" value="F-box"/>
    <property type="match status" value="1"/>
</dbReference>
<comment type="caution">
    <text evidence="4">The sequence shown here is derived from an EMBL/GenBank/DDBJ whole genome shotgun (WGS) entry which is preliminary data.</text>
</comment>
<protein>
    <recommendedName>
        <fullName evidence="6">F-box domain-containing protein</fullName>
    </recommendedName>
</protein>
<feature type="domain" description="F-box/LRR-repeat protein 15/At3g58940/PEG3-like LRR" evidence="3">
    <location>
        <begin position="111"/>
        <end position="275"/>
    </location>
</feature>
<dbReference type="SUPFAM" id="SSF52047">
    <property type="entry name" value="RNI-like"/>
    <property type="match status" value="1"/>
</dbReference>
<proteinExistence type="predicted"/>
<feature type="domain" description="F-box" evidence="2">
    <location>
        <begin position="35"/>
        <end position="75"/>
    </location>
</feature>
<dbReference type="PANTHER" id="PTHR32141">
    <property type="match status" value="1"/>
</dbReference>
<sequence>MLRRGKPARPPPAGGGPITRRRRLEQLEPLQADHISTLPDDLLGEIISLLPVKDGGRTQVLASRWRHLWRSAPLNLDGIVSPLNVPRILDAHLGPIRRFRVRTLSSCAEVGAWFRSAALDGLQELDFARYMMQRVPASIFRCSHTLCTVTLSSCKLLDPAMFQGLHFPLLKILGLEGVIIRDLSLQRLVDGCTALEFLLVHTNPRFRRLRINSLTLASICVHIDDPNRLAESHSEELTIESAPRLQRVIHRYATFNLDVSVFSSPEVETSGILADWHNIYTGLVSFSGVIRVIDSGFYTPCLHRAYNQPSFYV</sequence>
<evidence type="ECO:0000256" key="1">
    <source>
        <dbReference type="SAM" id="MobiDB-lite"/>
    </source>
</evidence>
<dbReference type="AlphaFoldDB" id="A0AAD8R287"/>
<evidence type="ECO:0000259" key="3">
    <source>
        <dbReference type="Pfam" id="PF24758"/>
    </source>
</evidence>
<accession>A0AAD8R287</accession>
<evidence type="ECO:0000313" key="4">
    <source>
        <dbReference type="EMBL" id="KAK1613403.1"/>
    </source>
</evidence>
<dbReference type="SUPFAM" id="SSF81383">
    <property type="entry name" value="F-box domain"/>
    <property type="match status" value="1"/>
</dbReference>
<dbReference type="InterPro" id="IPR053781">
    <property type="entry name" value="F-box_AtFBL13-like"/>
</dbReference>
<dbReference type="InterPro" id="IPR032675">
    <property type="entry name" value="LRR_dom_sf"/>
</dbReference>
<organism evidence="4 5">
    <name type="scientific">Lolium multiflorum</name>
    <name type="common">Italian ryegrass</name>
    <name type="synonym">Lolium perenne subsp. multiflorum</name>
    <dbReference type="NCBI Taxonomy" id="4521"/>
    <lineage>
        <taxon>Eukaryota</taxon>
        <taxon>Viridiplantae</taxon>
        <taxon>Streptophyta</taxon>
        <taxon>Embryophyta</taxon>
        <taxon>Tracheophyta</taxon>
        <taxon>Spermatophyta</taxon>
        <taxon>Magnoliopsida</taxon>
        <taxon>Liliopsida</taxon>
        <taxon>Poales</taxon>
        <taxon>Poaceae</taxon>
        <taxon>BOP clade</taxon>
        <taxon>Pooideae</taxon>
        <taxon>Poodae</taxon>
        <taxon>Poeae</taxon>
        <taxon>Poeae Chloroplast Group 2 (Poeae type)</taxon>
        <taxon>Loliodinae</taxon>
        <taxon>Loliinae</taxon>
        <taxon>Lolium</taxon>
    </lineage>
</organism>
<dbReference type="Gene3D" id="3.80.10.10">
    <property type="entry name" value="Ribonuclease Inhibitor"/>
    <property type="match status" value="1"/>
</dbReference>
<evidence type="ECO:0000259" key="2">
    <source>
        <dbReference type="Pfam" id="PF00646"/>
    </source>
</evidence>
<dbReference type="InterPro" id="IPR001810">
    <property type="entry name" value="F-box_dom"/>
</dbReference>
<keyword evidence="5" id="KW-1185">Reference proteome</keyword>
<dbReference type="EMBL" id="JAUUTY010000007">
    <property type="protein sequence ID" value="KAK1613403.1"/>
    <property type="molecule type" value="Genomic_DNA"/>
</dbReference>
<dbReference type="InterPro" id="IPR036047">
    <property type="entry name" value="F-box-like_dom_sf"/>
</dbReference>
<dbReference type="Proteomes" id="UP001231189">
    <property type="component" value="Unassembled WGS sequence"/>
</dbReference>
<dbReference type="InterPro" id="IPR055302">
    <property type="entry name" value="F-box_dom-containing"/>
</dbReference>
<feature type="region of interest" description="Disordered" evidence="1">
    <location>
        <begin position="1"/>
        <end position="20"/>
    </location>
</feature>
<gene>
    <name evidence="4" type="ORF">QYE76_037076</name>
</gene>
<evidence type="ECO:0008006" key="6">
    <source>
        <dbReference type="Google" id="ProtNLM"/>
    </source>
</evidence>
<evidence type="ECO:0000313" key="5">
    <source>
        <dbReference type="Proteomes" id="UP001231189"/>
    </source>
</evidence>
<reference evidence="4" key="1">
    <citation type="submission" date="2023-07" db="EMBL/GenBank/DDBJ databases">
        <title>A chromosome-level genome assembly of Lolium multiflorum.</title>
        <authorList>
            <person name="Chen Y."/>
            <person name="Copetti D."/>
            <person name="Kolliker R."/>
            <person name="Studer B."/>
        </authorList>
    </citation>
    <scope>NUCLEOTIDE SEQUENCE</scope>
    <source>
        <strain evidence="4">02402/16</strain>
        <tissue evidence="4">Leaf</tissue>
    </source>
</reference>